<dbReference type="OrthoDB" id="3913595at2759"/>
<dbReference type="GO" id="GO:0070124">
    <property type="term" value="P:mitochondrial translational initiation"/>
    <property type="evidence" value="ECO:0007669"/>
    <property type="project" value="TreeGrafter"/>
</dbReference>
<comment type="caution">
    <text evidence="2">The sequence shown here is derived from an EMBL/GenBank/DDBJ whole genome shotgun (WGS) entry which is preliminary data.</text>
</comment>
<dbReference type="InParanoid" id="A0A218YYE5"/>
<sequence length="498" mass="54141">MASRGVSPGGALLRASRVFSIPPPLPRPVGDLQSAQVFGSDTATLPHPIYQTITTPQASLARGDWGFKRPLPLRSTTRTSTPFIRVEAIDTFEHVTEFESAADHSITLQKWLEMGVPLSTPQSKSKGELKTVQPRSVFEQEIDWIAESDGGLFGKDDVRWKFKGPWLAGQTEGDFKKYLADNVRKQKPEFQKYLRAACANALTREAQQTALEEGNSDVVATPIKEGDITQEQFIEYVKKLRNTRSELYKLIRNFLDLPPAPSGSANMAEEILTFMKPGQVIDNSDIAVSKSPYADTGPPKTHPSAGLAYSLTNAYTYNHPVHGPQREHRPVPARVVMPRNAAAGSFGAVLGVGGFVAELPAGHRSFNITDRGLSNLRSASKMNLIPGTQSIEPKKVGGSKAWVKPTTARVDPKGRILLTVEVADPAAVAVHEGKEHEIPVPETSSVIHRFGSGAAGFANFKQPGSRDQGYGLDINIPSKPRETPGRQTSPLSKLSELT</sequence>
<feature type="compositionally biased region" description="Polar residues" evidence="1">
    <location>
        <begin position="485"/>
        <end position="498"/>
    </location>
</feature>
<proteinExistence type="predicted"/>
<evidence type="ECO:0000256" key="1">
    <source>
        <dbReference type="SAM" id="MobiDB-lite"/>
    </source>
</evidence>
<dbReference type="InterPro" id="IPR016712">
    <property type="entry name" value="Rbsml_bS1m-like"/>
</dbReference>
<gene>
    <name evidence="2" type="ORF">B2J93_3960</name>
</gene>
<dbReference type="Pfam" id="PF11709">
    <property type="entry name" value="Mit_ribos_Mrp51"/>
    <property type="match status" value="1"/>
</dbReference>
<dbReference type="PANTHER" id="PTHR28058">
    <property type="entry name" value="37S RIBOSOMAL PROTEIN MRP51, MITOCHONDRIAL"/>
    <property type="match status" value="1"/>
</dbReference>
<dbReference type="STRING" id="503106.A0A218YYE5"/>
<dbReference type="PANTHER" id="PTHR28058:SF1">
    <property type="entry name" value="SMALL RIBOSOMAL SUBUNIT PROTEIN BS1M"/>
    <property type="match status" value="1"/>
</dbReference>
<evidence type="ECO:0000313" key="3">
    <source>
        <dbReference type="Proteomes" id="UP000242519"/>
    </source>
</evidence>
<name>A0A218YYE5_9HELO</name>
<dbReference type="GO" id="GO:0005763">
    <property type="term" value="C:mitochondrial small ribosomal subunit"/>
    <property type="evidence" value="ECO:0007669"/>
    <property type="project" value="TreeGrafter"/>
</dbReference>
<accession>A0A218YYE5</accession>
<dbReference type="AlphaFoldDB" id="A0A218YYE5"/>
<organism evidence="2 3">
    <name type="scientific">Diplocarpon coronariae</name>
    <dbReference type="NCBI Taxonomy" id="2795749"/>
    <lineage>
        <taxon>Eukaryota</taxon>
        <taxon>Fungi</taxon>
        <taxon>Dikarya</taxon>
        <taxon>Ascomycota</taxon>
        <taxon>Pezizomycotina</taxon>
        <taxon>Leotiomycetes</taxon>
        <taxon>Helotiales</taxon>
        <taxon>Drepanopezizaceae</taxon>
        <taxon>Diplocarpon</taxon>
    </lineage>
</organism>
<dbReference type="EMBL" id="MZNU01000326">
    <property type="protein sequence ID" value="OWP00410.1"/>
    <property type="molecule type" value="Genomic_DNA"/>
</dbReference>
<dbReference type="Proteomes" id="UP000242519">
    <property type="component" value="Unassembled WGS sequence"/>
</dbReference>
<evidence type="ECO:0000313" key="2">
    <source>
        <dbReference type="EMBL" id="OWP00410.1"/>
    </source>
</evidence>
<feature type="region of interest" description="Disordered" evidence="1">
    <location>
        <begin position="458"/>
        <end position="498"/>
    </location>
</feature>
<protein>
    <submittedName>
        <fullName evidence="2">Uncharacterized protein</fullName>
    </submittedName>
</protein>
<reference evidence="2 3" key="1">
    <citation type="submission" date="2017-04" db="EMBL/GenBank/DDBJ databases">
        <title>Draft genome sequence of Marssonina coronaria NL1: causal agent of apple blotch.</title>
        <authorList>
            <person name="Cheng Q."/>
        </authorList>
    </citation>
    <scope>NUCLEOTIDE SEQUENCE [LARGE SCALE GENOMIC DNA]</scope>
    <source>
        <strain evidence="2 3">NL1</strain>
    </source>
</reference>
<dbReference type="GO" id="GO:0003735">
    <property type="term" value="F:structural constituent of ribosome"/>
    <property type="evidence" value="ECO:0007669"/>
    <property type="project" value="TreeGrafter"/>
</dbReference>
<keyword evidence="3" id="KW-1185">Reference proteome</keyword>